<gene>
    <name evidence="2" type="ORF">RF687_07800</name>
</gene>
<dbReference type="AlphaFoldDB" id="A0AAW8LG69"/>
<dbReference type="Proteomes" id="UP001230065">
    <property type="component" value="Unassembled WGS sequence"/>
</dbReference>
<name>A0AAW8LG69_9ACTO</name>
<keyword evidence="1" id="KW-0812">Transmembrane</keyword>
<evidence type="ECO:0000313" key="3">
    <source>
        <dbReference type="Proteomes" id="UP001230065"/>
    </source>
</evidence>
<proteinExistence type="predicted"/>
<feature type="transmembrane region" description="Helical" evidence="1">
    <location>
        <begin position="68"/>
        <end position="89"/>
    </location>
</feature>
<keyword evidence="1" id="KW-0472">Membrane</keyword>
<dbReference type="EMBL" id="JAMZMF010000010">
    <property type="protein sequence ID" value="MDR0177848.1"/>
    <property type="molecule type" value="Genomic_DNA"/>
</dbReference>
<sequence>MGQIIVGIPEALILGILIGIWSALTRLGLNFDQVTGISILTVLARKTVDTAMIRLIMRTRRSPDYKGAAATVISFVFAPIAAAASVFFIPTLPTALYMTGFVCLFFIIVICLTEKPWNTSVSYEELKERGRKVRIMTREHFAEEIADGRMNFRPIDDEGYYLDEDGNRIED</sequence>
<dbReference type="RefSeq" id="WP_308679909.1">
    <property type="nucleotide sequence ID" value="NZ_JAMZMF010000010.1"/>
</dbReference>
<feature type="transmembrane region" description="Helical" evidence="1">
    <location>
        <begin position="95"/>
        <end position="113"/>
    </location>
</feature>
<evidence type="ECO:0000313" key="2">
    <source>
        <dbReference type="EMBL" id="MDR0177848.1"/>
    </source>
</evidence>
<reference evidence="2" key="1">
    <citation type="submission" date="2022-06" db="EMBL/GenBank/DDBJ databases">
        <title>Draft Genome Sequences of Three Actinomyces oris Strains, Isolated from Healthy Human Feces.</title>
        <authorList>
            <person name="Ye Y."/>
            <person name="Liu C."/>
            <person name="Zhao J."/>
            <person name="Xu J."/>
            <person name="Huang H."/>
            <person name="Wang B."/>
            <person name="Wei J."/>
            <person name="Jing X."/>
        </authorList>
    </citation>
    <scope>NUCLEOTIDE SEQUENCE</scope>
    <source>
        <strain evidence="2">CNGBCC1803727</strain>
    </source>
</reference>
<accession>A0AAW8LG69</accession>
<comment type="caution">
    <text evidence="2">The sequence shown here is derived from an EMBL/GenBank/DDBJ whole genome shotgun (WGS) entry which is preliminary data.</text>
</comment>
<evidence type="ECO:0000256" key="1">
    <source>
        <dbReference type="SAM" id="Phobius"/>
    </source>
</evidence>
<keyword evidence="1" id="KW-1133">Transmembrane helix</keyword>
<organism evidence="2 3">
    <name type="scientific">Actinomyces oris</name>
    <dbReference type="NCBI Taxonomy" id="544580"/>
    <lineage>
        <taxon>Bacteria</taxon>
        <taxon>Bacillati</taxon>
        <taxon>Actinomycetota</taxon>
        <taxon>Actinomycetes</taxon>
        <taxon>Actinomycetales</taxon>
        <taxon>Actinomycetaceae</taxon>
        <taxon>Actinomyces</taxon>
    </lineage>
</organism>
<protein>
    <submittedName>
        <fullName evidence="2">Uncharacterized protein</fullName>
    </submittedName>
</protein>
<feature type="transmembrane region" description="Helical" evidence="1">
    <location>
        <begin position="12"/>
        <end position="29"/>
    </location>
</feature>